<evidence type="ECO:0000256" key="1">
    <source>
        <dbReference type="ARBA" id="ARBA00000085"/>
    </source>
</evidence>
<dbReference type="HOGENOM" id="CLU_000445_114_39_0"/>
<dbReference type="InterPro" id="IPR036097">
    <property type="entry name" value="HisK_dim/P_sf"/>
</dbReference>
<dbReference type="SUPFAM" id="SSF55874">
    <property type="entry name" value="ATPase domain of HSP90 chaperone/DNA topoisomerase II/histidine kinase"/>
    <property type="match status" value="1"/>
</dbReference>
<protein>
    <recommendedName>
        <fullName evidence="2">histidine kinase</fullName>
        <ecNumber evidence="2">2.7.13.3</ecNumber>
    </recommendedName>
</protein>
<organism evidence="11 12">
    <name type="scientific">Denitrovibrio acetiphilus (strain DSM 12809 / NBRC 114555 / N2460)</name>
    <dbReference type="NCBI Taxonomy" id="522772"/>
    <lineage>
        <taxon>Bacteria</taxon>
        <taxon>Pseudomonadati</taxon>
        <taxon>Deferribacterota</taxon>
        <taxon>Deferribacteres</taxon>
        <taxon>Deferribacterales</taxon>
        <taxon>Geovibrionaceae</taxon>
        <taxon>Denitrovibrio</taxon>
    </lineage>
</organism>
<keyword evidence="5" id="KW-0547">Nucleotide-binding</keyword>
<evidence type="ECO:0000256" key="6">
    <source>
        <dbReference type="ARBA" id="ARBA00022777"/>
    </source>
</evidence>
<accession>D4H1H1</accession>
<dbReference type="Pfam" id="PF02518">
    <property type="entry name" value="HATPase_c"/>
    <property type="match status" value="1"/>
</dbReference>
<keyword evidence="9" id="KW-0472">Membrane</keyword>
<dbReference type="EC" id="2.7.13.3" evidence="2"/>
<proteinExistence type="predicted"/>
<dbReference type="STRING" id="522772.Dacet_1968"/>
<evidence type="ECO:0000256" key="2">
    <source>
        <dbReference type="ARBA" id="ARBA00012438"/>
    </source>
</evidence>
<comment type="catalytic activity">
    <reaction evidence="1">
        <text>ATP + protein L-histidine = ADP + protein N-phospho-L-histidine.</text>
        <dbReference type="EC" id="2.7.13.3"/>
    </reaction>
</comment>
<dbReference type="SMART" id="SM00387">
    <property type="entry name" value="HATPase_c"/>
    <property type="match status" value="1"/>
</dbReference>
<gene>
    <name evidence="11" type="ordered locus">Dacet_1968</name>
</gene>
<dbReference type="EMBL" id="CP001968">
    <property type="protein sequence ID" value="ADD68731.1"/>
    <property type="molecule type" value="Genomic_DNA"/>
</dbReference>
<dbReference type="RefSeq" id="WP_013011241.1">
    <property type="nucleotide sequence ID" value="NC_013943.1"/>
</dbReference>
<sequence>MDRKNQQPQERYDIRENAFSISIIVIATIIISYFHYGVPKHHTIVHISHYYAFYLIVIYASYKYGLRGGLIVSVVLTLIYSPAAYIHTFRLDFPHYIIPSIVEVTMVYAVATIAGILSGKLRKEKLKVEQVSCEMLELERKVAHDNRLKAIGQLSAGIAHEIRNPLAAIKSGISLIKSGKGNDQVIDILSTEINHLDDFIRRFLQYARFGSEEKVTFELEQLVSELTELLNLASSRQKVIINYNIPDITGVTLTGDKNAIKQALVNIAINGIEACEGEAVLEISLEIKDSEVIFNITDNGKGLDEELTGKIFEPFFTTKDMGTGLGLALASKIAQQHGGSLNVKNQERGCTFSMLLSRGE</sequence>
<feature type="domain" description="Histidine kinase" evidence="10">
    <location>
        <begin position="157"/>
        <end position="360"/>
    </location>
</feature>
<keyword evidence="12" id="KW-1185">Reference proteome</keyword>
<evidence type="ECO:0000256" key="8">
    <source>
        <dbReference type="ARBA" id="ARBA00023012"/>
    </source>
</evidence>
<dbReference type="SUPFAM" id="SSF47384">
    <property type="entry name" value="Homodimeric domain of signal transducing histidine kinase"/>
    <property type="match status" value="1"/>
</dbReference>
<dbReference type="AlphaFoldDB" id="D4H1H1"/>
<keyword evidence="7" id="KW-0067">ATP-binding</keyword>
<dbReference type="PRINTS" id="PR00344">
    <property type="entry name" value="BCTRLSENSOR"/>
</dbReference>
<evidence type="ECO:0000256" key="4">
    <source>
        <dbReference type="ARBA" id="ARBA00022679"/>
    </source>
</evidence>
<keyword evidence="4" id="KW-0808">Transferase</keyword>
<dbReference type="Proteomes" id="UP000002012">
    <property type="component" value="Chromosome"/>
</dbReference>
<keyword evidence="6 11" id="KW-0418">Kinase</keyword>
<keyword evidence="9" id="KW-0812">Transmembrane</keyword>
<dbReference type="GO" id="GO:0005524">
    <property type="term" value="F:ATP binding"/>
    <property type="evidence" value="ECO:0007669"/>
    <property type="project" value="UniProtKB-KW"/>
</dbReference>
<keyword evidence="3" id="KW-0597">Phosphoprotein</keyword>
<evidence type="ECO:0000256" key="5">
    <source>
        <dbReference type="ARBA" id="ARBA00022741"/>
    </source>
</evidence>
<dbReference type="CDD" id="cd00082">
    <property type="entry name" value="HisKA"/>
    <property type="match status" value="1"/>
</dbReference>
<reference evidence="11 12" key="1">
    <citation type="journal article" date="2010" name="Stand. Genomic Sci.">
        <title>Complete genome sequence of Denitrovibrio acetiphilus type strain (N2460).</title>
        <authorList>
            <person name="Kiss H."/>
            <person name="Lang E."/>
            <person name="Lapidus A."/>
            <person name="Copeland A."/>
            <person name="Nolan M."/>
            <person name="Glavina Del Rio T."/>
            <person name="Chen F."/>
            <person name="Lucas S."/>
            <person name="Tice H."/>
            <person name="Cheng J.F."/>
            <person name="Han C."/>
            <person name="Goodwin L."/>
            <person name="Pitluck S."/>
            <person name="Liolios K."/>
            <person name="Pati A."/>
            <person name="Ivanova N."/>
            <person name="Mavromatis K."/>
            <person name="Chen A."/>
            <person name="Palaniappan K."/>
            <person name="Land M."/>
            <person name="Hauser L."/>
            <person name="Chang Y.J."/>
            <person name="Jeffries C.D."/>
            <person name="Detter J.C."/>
            <person name="Brettin T."/>
            <person name="Spring S."/>
            <person name="Rohde M."/>
            <person name="Goker M."/>
            <person name="Woyke T."/>
            <person name="Bristow J."/>
            <person name="Eisen J.A."/>
            <person name="Markowitz V."/>
            <person name="Hugenholtz P."/>
            <person name="Kyrpides N.C."/>
            <person name="Klenk H.P."/>
        </authorList>
    </citation>
    <scope>NUCLEOTIDE SEQUENCE [LARGE SCALE GENOMIC DNA]</scope>
    <source>
        <strain evidence="12">DSM 12809 / NBRC 114555 / N2460</strain>
    </source>
</reference>
<feature type="transmembrane region" description="Helical" evidence="9">
    <location>
        <begin position="21"/>
        <end position="38"/>
    </location>
</feature>
<evidence type="ECO:0000256" key="7">
    <source>
        <dbReference type="ARBA" id="ARBA00022840"/>
    </source>
</evidence>
<dbReference type="Gene3D" id="1.10.287.130">
    <property type="match status" value="1"/>
</dbReference>
<dbReference type="PaxDb" id="522772-Dacet_1968"/>
<dbReference type="InterPro" id="IPR003594">
    <property type="entry name" value="HATPase_dom"/>
</dbReference>
<dbReference type="InterPro" id="IPR003661">
    <property type="entry name" value="HisK_dim/P_dom"/>
</dbReference>
<dbReference type="Pfam" id="PF00512">
    <property type="entry name" value="HisKA"/>
    <property type="match status" value="1"/>
</dbReference>
<dbReference type="InterPro" id="IPR004358">
    <property type="entry name" value="Sig_transdc_His_kin-like_C"/>
</dbReference>
<feature type="transmembrane region" description="Helical" evidence="9">
    <location>
        <begin position="44"/>
        <end position="62"/>
    </location>
</feature>
<name>D4H1H1_DENA2</name>
<dbReference type="KEGG" id="dap:Dacet_1968"/>
<dbReference type="InterPro" id="IPR036890">
    <property type="entry name" value="HATPase_C_sf"/>
</dbReference>
<evidence type="ECO:0000256" key="9">
    <source>
        <dbReference type="SAM" id="Phobius"/>
    </source>
</evidence>
<dbReference type="PROSITE" id="PS50109">
    <property type="entry name" value="HIS_KIN"/>
    <property type="match status" value="1"/>
</dbReference>
<evidence type="ECO:0000313" key="12">
    <source>
        <dbReference type="Proteomes" id="UP000002012"/>
    </source>
</evidence>
<keyword evidence="9" id="KW-1133">Transmembrane helix</keyword>
<feature type="transmembrane region" description="Helical" evidence="9">
    <location>
        <begin position="69"/>
        <end position="87"/>
    </location>
</feature>
<dbReference type="InParanoid" id="D4H1H1"/>
<dbReference type="eggNOG" id="COG4191">
    <property type="taxonomic scope" value="Bacteria"/>
</dbReference>
<evidence type="ECO:0000256" key="3">
    <source>
        <dbReference type="ARBA" id="ARBA00022553"/>
    </source>
</evidence>
<dbReference type="InterPro" id="IPR005467">
    <property type="entry name" value="His_kinase_dom"/>
</dbReference>
<keyword evidence="8" id="KW-0902">Two-component regulatory system</keyword>
<evidence type="ECO:0000313" key="11">
    <source>
        <dbReference type="EMBL" id="ADD68731.1"/>
    </source>
</evidence>
<dbReference type="GO" id="GO:0000155">
    <property type="term" value="F:phosphorelay sensor kinase activity"/>
    <property type="evidence" value="ECO:0007669"/>
    <property type="project" value="InterPro"/>
</dbReference>
<dbReference type="PANTHER" id="PTHR43065">
    <property type="entry name" value="SENSOR HISTIDINE KINASE"/>
    <property type="match status" value="1"/>
</dbReference>
<dbReference type="PANTHER" id="PTHR43065:SF10">
    <property type="entry name" value="PEROXIDE STRESS-ACTIVATED HISTIDINE KINASE MAK3"/>
    <property type="match status" value="1"/>
</dbReference>
<dbReference type="OrthoDB" id="9808844at2"/>
<dbReference type="SMART" id="SM00388">
    <property type="entry name" value="HisKA"/>
    <property type="match status" value="1"/>
</dbReference>
<evidence type="ECO:0000259" key="10">
    <source>
        <dbReference type="PROSITE" id="PS50109"/>
    </source>
</evidence>
<dbReference type="Gene3D" id="3.30.565.10">
    <property type="entry name" value="Histidine kinase-like ATPase, C-terminal domain"/>
    <property type="match status" value="1"/>
</dbReference>
<feature type="transmembrane region" description="Helical" evidence="9">
    <location>
        <begin position="93"/>
        <end position="117"/>
    </location>
</feature>